<evidence type="ECO:0000313" key="1">
    <source>
        <dbReference type="EMBL" id="QIK77982.1"/>
    </source>
</evidence>
<dbReference type="PROSITE" id="PS51257">
    <property type="entry name" value="PROKAR_LIPOPROTEIN"/>
    <property type="match status" value="1"/>
</dbReference>
<dbReference type="RefSeq" id="WP_166410377.1">
    <property type="nucleotide sequence ID" value="NZ_CP049869.1"/>
</dbReference>
<accession>A0A6G7YMM0</accession>
<dbReference type="AlphaFoldDB" id="A0A6G7YMM0"/>
<protein>
    <submittedName>
        <fullName evidence="1">Uncharacterized protein</fullName>
    </submittedName>
</protein>
<organism evidence="1 2">
    <name type="scientific">Sphingomonas piscis</name>
    <dbReference type="NCBI Taxonomy" id="2714943"/>
    <lineage>
        <taxon>Bacteria</taxon>
        <taxon>Pseudomonadati</taxon>
        <taxon>Pseudomonadota</taxon>
        <taxon>Alphaproteobacteria</taxon>
        <taxon>Sphingomonadales</taxon>
        <taxon>Sphingomonadaceae</taxon>
        <taxon>Sphingomonas</taxon>
    </lineage>
</organism>
<name>A0A6G7YMM0_9SPHN</name>
<dbReference type="KEGG" id="spii:G7077_02700"/>
<reference evidence="1 2" key="1">
    <citation type="submission" date="2020-03" db="EMBL/GenBank/DDBJ databases">
        <title>Sphingomonas sp. nov., isolated from fish.</title>
        <authorList>
            <person name="Hyun D.-W."/>
            <person name="Bae J.-W."/>
        </authorList>
    </citation>
    <scope>NUCLEOTIDE SEQUENCE [LARGE SCALE GENOMIC DNA]</scope>
    <source>
        <strain evidence="1 2">HDW15B</strain>
    </source>
</reference>
<gene>
    <name evidence="1" type="ORF">G7077_02700</name>
</gene>
<evidence type="ECO:0000313" key="2">
    <source>
        <dbReference type="Proteomes" id="UP000503222"/>
    </source>
</evidence>
<dbReference type="EMBL" id="CP049869">
    <property type="protein sequence ID" value="QIK77982.1"/>
    <property type="molecule type" value="Genomic_DNA"/>
</dbReference>
<proteinExistence type="predicted"/>
<keyword evidence="2" id="KW-1185">Reference proteome</keyword>
<dbReference type="Proteomes" id="UP000503222">
    <property type="component" value="Chromosome"/>
</dbReference>
<sequence length="174" mass="18571">MRLEGTFTNGAVELVGSNNGPFSSVMQACYPYLLSDLSLLLNMLQDLRKELSGVAATARRHGYTLAKIEAAEKAISELRGSSLTRDHLVAQLRSVLRKLGGVGDDLVSSPDTVAEHGFKLQHVDLTAQLLSSTIVAAALEADFDPLTMARLQNLRACCKQALSGNAAPMVAFNA</sequence>